<evidence type="ECO:0000313" key="8">
    <source>
        <dbReference type="Proteomes" id="UP000193498"/>
    </source>
</evidence>
<dbReference type="FunCoup" id="A0A1Y1YGY4">
    <property type="interactions" value="43"/>
</dbReference>
<sequence>MEEIPITVTNSNLPHAPSSVNISTSDKPYKRKLVDSENSSNPLPKAQKQLPTQSPKTSLKSMPDTSSNGETSNSISQAVSRIQNKSSIETLKQPEATEDIPVTSTKVPNQVPIQTFWGYVEEYFRNFTENDIEFLQAKGEKSEPFIIPPFGKFYREKWKDEDEALSHKIEMTNLLETKNFDTFHVANVDLKNWNEIQCPTLNDRILSSLLNENLVDLSDSDSEESRLDSPVSSPTKHHELVDIDERLRRDLRHLGILADEDIDSNAHEDNEICTTLRSLQSRLREQISVNELRKEQLEQVVHEHTAYQEYLQILNELDKQIEQAYIKRVKSLKSKKKKISSKGLSENLIALMDRRKQYVDGIGSVFPKEMFTSPAESIYPVPNDSHSTS</sequence>
<keyword evidence="3" id="KW-0805">Transcription regulation</keyword>
<reference evidence="7 8" key="1">
    <citation type="submission" date="2016-07" db="EMBL/GenBank/DDBJ databases">
        <title>Pervasive Adenine N6-methylation of Active Genes in Fungi.</title>
        <authorList>
            <consortium name="DOE Joint Genome Institute"/>
            <person name="Mondo S.J."/>
            <person name="Dannebaum R.O."/>
            <person name="Kuo R.C."/>
            <person name="Labutti K."/>
            <person name="Haridas S."/>
            <person name="Kuo A."/>
            <person name="Salamov A."/>
            <person name="Ahrendt S.R."/>
            <person name="Lipzen A."/>
            <person name="Sullivan W."/>
            <person name="Andreopoulos W.B."/>
            <person name="Clum A."/>
            <person name="Lindquist E."/>
            <person name="Daum C."/>
            <person name="Ramamoorthy G.K."/>
            <person name="Gryganskyi A."/>
            <person name="Culley D."/>
            <person name="Magnuson J.K."/>
            <person name="James T.Y."/>
            <person name="O'Malley M.A."/>
            <person name="Stajich J.E."/>
            <person name="Spatafora J.W."/>
            <person name="Visel A."/>
            <person name="Grigoriev I.V."/>
        </authorList>
    </citation>
    <scope>NUCLEOTIDE SEQUENCE [LARGE SCALE GENOMIC DNA]</scope>
    <source>
        <strain evidence="7 8">CBS 931.73</strain>
    </source>
</reference>
<keyword evidence="8" id="KW-1185">Reference proteome</keyword>
<comment type="caution">
    <text evidence="7">The sequence shown here is derived from an EMBL/GenBank/DDBJ whole genome shotgun (WGS) entry which is preliminary data.</text>
</comment>
<feature type="compositionally biased region" description="Polar residues" evidence="6">
    <location>
        <begin position="7"/>
        <end position="26"/>
    </location>
</feature>
<dbReference type="STRING" id="1314790.A0A1Y1YGY4"/>
<feature type="compositionally biased region" description="Polar residues" evidence="6">
    <location>
        <begin position="49"/>
        <end position="90"/>
    </location>
</feature>
<dbReference type="GO" id="GO:0003713">
    <property type="term" value="F:transcription coactivator activity"/>
    <property type="evidence" value="ECO:0007669"/>
    <property type="project" value="TreeGrafter"/>
</dbReference>
<dbReference type="InterPro" id="IPR019340">
    <property type="entry name" value="Histone_AcTrfase_su3"/>
</dbReference>
<dbReference type="InParanoid" id="A0A1Y1YGY4"/>
<dbReference type="GO" id="GO:0006357">
    <property type="term" value="P:regulation of transcription by RNA polymerase II"/>
    <property type="evidence" value="ECO:0007669"/>
    <property type="project" value="TreeGrafter"/>
</dbReference>
<evidence type="ECO:0000256" key="5">
    <source>
        <dbReference type="ARBA" id="ARBA00023242"/>
    </source>
</evidence>
<dbReference type="OrthoDB" id="1232at2759"/>
<evidence type="ECO:0000256" key="6">
    <source>
        <dbReference type="SAM" id="MobiDB-lite"/>
    </source>
</evidence>
<comment type="subcellular location">
    <subcellularLocation>
        <location evidence="1">Nucleus</location>
    </subcellularLocation>
</comment>
<dbReference type="PANTHER" id="PTHR13556">
    <property type="entry name" value="TRANSCRIPTIONAL ADAPTER 3-RELATED"/>
    <property type="match status" value="1"/>
</dbReference>
<evidence type="ECO:0000256" key="4">
    <source>
        <dbReference type="ARBA" id="ARBA00023163"/>
    </source>
</evidence>
<evidence type="ECO:0008006" key="9">
    <source>
        <dbReference type="Google" id="ProtNLM"/>
    </source>
</evidence>
<gene>
    <name evidence="7" type="ORF">K493DRAFT_281372</name>
</gene>
<protein>
    <recommendedName>
        <fullName evidence="9">Histone acetyltransferases subunit 3</fullName>
    </recommendedName>
</protein>
<dbReference type="EMBL" id="MCFE01000136">
    <property type="protein sequence ID" value="ORX97257.1"/>
    <property type="molecule type" value="Genomic_DNA"/>
</dbReference>
<dbReference type="GO" id="GO:0000124">
    <property type="term" value="C:SAGA complex"/>
    <property type="evidence" value="ECO:0007669"/>
    <property type="project" value="TreeGrafter"/>
</dbReference>
<evidence type="ECO:0000256" key="3">
    <source>
        <dbReference type="ARBA" id="ARBA00023015"/>
    </source>
</evidence>
<evidence type="ECO:0000256" key="1">
    <source>
        <dbReference type="ARBA" id="ARBA00004123"/>
    </source>
</evidence>
<dbReference type="AlphaFoldDB" id="A0A1Y1YGY4"/>
<keyword evidence="5" id="KW-0539">Nucleus</keyword>
<evidence type="ECO:0000256" key="2">
    <source>
        <dbReference type="ARBA" id="ARBA00005330"/>
    </source>
</evidence>
<organism evidence="7 8">
    <name type="scientific">Basidiobolus meristosporus CBS 931.73</name>
    <dbReference type="NCBI Taxonomy" id="1314790"/>
    <lineage>
        <taxon>Eukaryota</taxon>
        <taxon>Fungi</taxon>
        <taxon>Fungi incertae sedis</taxon>
        <taxon>Zoopagomycota</taxon>
        <taxon>Entomophthoromycotina</taxon>
        <taxon>Basidiobolomycetes</taxon>
        <taxon>Basidiobolales</taxon>
        <taxon>Basidiobolaceae</taxon>
        <taxon>Basidiobolus</taxon>
    </lineage>
</organism>
<dbReference type="GO" id="GO:0005634">
    <property type="term" value="C:nucleus"/>
    <property type="evidence" value="ECO:0007669"/>
    <property type="project" value="UniProtKB-SubCell"/>
</dbReference>
<dbReference type="PANTHER" id="PTHR13556:SF2">
    <property type="entry name" value="TRANSCRIPTIONAL ADAPTER 3"/>
    <property type="match status" value="1"/>
</dbReference>
<keyword evidence="4" id="KW-0804">Transcription</keyword>
<comment type="similarity">
    <text evidence="2">Belongs to the NGG1 family.</text>
</comment>
<dbReference type="Proteomes" id="UP000193498">
    <property type="component" value="Unassembled WGS sequence"/>
</dbReference>
<name>A0A1Y1YGY4_9FUNG</name>
<accession>A0A1Y1YGY4</accession>
<evidence type="ECO:0000313" key="7">
    <source>
        <dbReference type="EMBL" id="ORX97257.1"/>
    </source>
</evidence>
<proteinExistence type="inferred from homology"/>
<dbReference type="Pfam" id="PF10198">
    <property type="entry name" value="Ada3"/>
    <property type="match status" value="1"/>
</dbReference>
<feature type="region of interest" description="Disordered" evidence="6">
    <location>
        <begin position="1"/>
        <end position="102"/>
    </location>
</feature>